<proteinExistence type="predicted"/>
<evidence type="ECO:0000313" key="2">
    <source>
        <dbReference type="WBParaSite" id="TMUE_2000007218.1"/>
    </source>
</evidence>
<dbReference type="WBParaSite" id="TMUE_2000007218.1">
    <property type="protein sequence ID" value="TMUE_2000007218.1"/>
    <property type="gene ID" value="WBGene00288337"/>
</dbReference>
<dbReference type="AlphaFoldDB" id="A0A5S6QJ42"/>
<evidence type="ECO:0000313" key="1">
    <source>
        <dbReference type="Proteomes" id="UP000046395"/>
    </source>
</evidence>
<sequence>MEEALKATAVTEHAIHCPDDLRPQIICHESNGHLRRIKESLFIRNNCTINRDRVTHLLLLHLNCSKEIWAAGHETYGRVYKAWSPPASSTGSREVVAVKCIERQLVAR</sequence>
<keyword evidence="1" id="KW-1185">Reference proteome</keyword>
<protein>
    <submittedName>
        <fullName evidence="2">Protein kinase domain-containing protein</fullName>
    </submittedName>
</protein>
<accession>A0A5S6QJ42</accession>
<dbReference type="Proteomes" id="UP000046395">
    <property type="component" value="Unassembled WGS sequence"/>
</dbReference>
<reference evidence="2" key="1">
    <citation type="submission" date="2019-12" db="UniProtKB">
        <authorList>
            <consortium name="WormBaseParasite"/>
        </authorList>
    </citation>
    <scope>IDENTIFICATION</scope>
</reference>
<organism evidence="1 2">
    <name type="scientific">Trichuris muris</name>
    <name type="common">Mouse whipworm</name>
    <dbReference type="NCBI Taxonomy" id="70415"/>
    <lineage>
        <taxon>Eukaryota</taxon>
        <taxon>Metazoa</taxon>
        <taxon>Ecdysozoa</taxon>
        <taxon>Nematoda</taxon>
        <taxon>Enoplea</taxon>
        <taxon>Dorylaimia</taxon>
        <taxon>Trichinellida</taxon>
        <taxon>Trichuridae</taxon>
        <taxon>Trichuris</taxon>
    </lineage>
</organism>
<name>A0A5S6QJ42_TRIMR</name>